<reference evidence="4 5" key="1">
    <citation type="submission" date="2020-08" db="EMBL/GenBank/DDBJ databases">
        <title>Genomic Encyclopedia of Type Strains, Phase IV (KMG-IV): sequencing the most valuable type-strain genomes for metagenomic binning, comparative biology and taxonomic classification.</title>
        <authorList>
            <person name="Goeker M."/>
        </authorList>
    </citation>
    <scope>NUCLEOTIDE SEQUENCE [LARGE SCALE GENOMIC DNA]</scope>
    <source>
        <strain evidence="4 5">DSM 26723</strain>
    </source>
</reference>
<dbReference type="SUPFAM" id="SSF48452">
    <property type="entry name" value="TPR-like"/>
    <property type="match status" value="1"/>
</dbReference>
<dbReference type="Pfam" id="PF20308">
    <property type="entry name" value="TPR-S"/>
    <property type="match status" value="1"/>
</dbReference>
<evidence type="ECO:0000313" key="4">
    <source>
        <dbReference type="EMBL" id="MBB6091188.1"/>
    </source>
</evidence>
<dbReference type="InterPro" id="IPR043504">
    <property type="entry name" value="Peptidase_S1_PA_chymotrypsin"/>
</dbReference>
<feature type="region of interest" description="Disordered" evidence="1">
    <location>
        <begin position="877"/>
        <end position="905"/>
    </location>
</feature>
<gene>
    <name evidence="4" type="ORF">HNQ60_000034</name>
</gene>
<dbReference type="EMBL" id="JACHHZ010000001">
    <property type="protein sequence ID" value="MBB6091188.1"/>
    <property type="molecule type" value="Genomic_DNA"/>
</dbReference>
<proteinExistence type="predicted"/>
<evidence type="ECO:0000256" key="1">
    <source>
        <dbReference type="SAM" id="MobiDB-lite"/>
    </source>
</evidence>
<organism evidence="4 5">
    <name type="scientific">Povalibacter uvarum</name>
    <dbReference type="NCBI Taxonomy" id="732238"/>
    <lineage>
        <taxon>Bacteria</taxon>
        <taxon>Pseudomonadati</taxon>
        <taxon>Pseudomonadota</taxon>
        <taxon>Gammaproteobacteria</taxon>
        <taxon>Steroidobacterales</taxon>
        <taxon>Steroidobacteraceae</taxon>
        <taxon>Povalibacter</taxon>
    </lineage>
</organism>
<dbReference type="InterPro" id="IPR009003">
    <property type="entry name" value="Peptidase_S1_PA"/>
</dbReference>
<protein>
    <recommendedName>
        <fullName evidence="6">CobQ/CobB/MinD/ParA nucleotide binding domain-containing protein</fullName>
    </recommendedName>
</protein>
<comment type="caution">
    <text evidence="4">The sequence shown here is derived from an EMBL/GenBank/DDBJ whole genome shotgun (WGS) entry which is preliminary data.</text>
</comment>
<dbReference type="RefSeq" id="WP_184329004.1">
    <property type="nucleotide sequence ID" value="NZ_JACHHZ010000001.1"/>
</dbReference>
<dbReference type="InterPro" id="IPR050678">
    <property type="entry name" value="DNA_Partitioning_ATPase"/>
</dbReference>
<dbReference type="InterPro" id="IPR046880">
    <property type="entry name" value="TPR-S"/>
</dbReference>
<dbReference type="PROSITE" id="PS00675">
    <property type="entry name" value="SIGMA54_INTERACT_1"/>
    <property type="match status" value="1"/>
</dbReference>
<feature type="compositionally biased region" description="Basic and acidic residues" evidence="1">
    <location>
        <begin position="894"/>
        <end position="905"/>
    </location>
</feature>
<dbReference type="InterPro" id="IPR002586">
    <property type="entry name" value="CobQ/CobB/MinD/ParA_Nub-bd_dom"/>
</dbReference>
<evidence type="ECO:0000313" key="5">
    <source>
        <dbReference type="Proteomes" id="UP000588068"/>
    </source>
</evidence>
<dbReference type="Gene3D" id="3.40.50.300">
    <property type="entry name" value="P-loop containing nucleotide triphosphate hydrolases"/>
    <property type="match status" value="1"/>
</dbReference>
<dbReference type="PANTHER" id="PTHR13696:SF52">
    <property type="entry name" value="PARA FAMILY PROTEIN CT_582"/>
    <property type="match status" value="1"/>
</dbReference>
<feature type="domain" description="Novel STAND NTPase 1" evidence="3">
    <location>
        <begin position="488"/>
        <end position="800"/>
    </location>
</feature>
<dbReference type="Proteomes" id="UP000588068">
    <property type="component" value="Unassembled WGS sequence"/>
</dbReference>
<dbReference type="InterPro" id="IPR027417">
    <property type="entry name" value="P-loop_NTPase"/>
</dbReference>
<name>A0A841HFW2_9GAMM</name>
<dbReference type="PANTHER" id="PTHR13696">
    <property type="entry name" value="P-LOOP CONTAINING NUCLEOSIDE TRIPHOSPHATE HYDROLASE"/>
    <property type="match status" value="1"/>
</dbReference>
<dbReference type="SUPFAM" id="SSF52540">
    <property type="entry name" value="P-loop containing nucleoside triphosphate hydrolases"/>
    <property type="match status" value="2"/>
</dbReference>
<dbReference type="SUPFAM" id="SSF50494">
    <property type="entry name" value="Trypsin-like serine proteases"/>
    <property type="match status" value="1"/>
</dbReference>
<dbReference type="InterPro" id="IPR049052">
    <property type="entry name" value="nSTAND1"/>
</dbReference>
<dbReference type="NCBIfam" id="NF047398">
    <property type="entry name" value="AAA_KGGVGR"/>
    <property type="match status" value="1"/>
</dbReference>
<dbReference type="InterPro" id="IPR011990">
    <property type="entry name" value="TPR-like_helical_dom_sf"/>
</dbReference>
<dbReference type="Pfam" id="PF20703">
    <property type="entry name" value="nSTAND1"/>
    <property type="match status" value="1"/>
</dbReference>
<dbReference type="Pfam" id="PF01656">
    <property type="entry name" value="CbiA"/>
    <property type="match status" value="1"/>
</dbReference>
<dbReference type="Gene3D" id="1.25.40.10">
    <property type="entry name" value="Tetratricopeptide repeat domain"/>
    <property type="match status" value="1"/>
</dbReference>
<evidence type="ECO:0000259" key="3">
    <source>
        <dbReference type="Pfam" id="PF20703"/>
    </source>
</evidence>
<evidence type="ECO:0008006" key="6">
    <source>
        <dbReference type="Google" id="ProtNLM"/>
    </source>
</evidence>
<evidence type="ECO:0000259" key="2">
    <source>
        <dbReference type="Pfam" id="PF01656"/>
    </source>
</evidence>
<dbReference type="Pfam" id="PF13365">
    <property type="entry name" value="Trypsin_2"/>
    <property type="match status" value="1"/>
</dbReference>
<dbReference type="InterPro" id="IPR025662">
    <property type="entry name" value="Sigma_54_int_dom_ATP-bd_1"/>
</dbReference>
<dbReference type="Gene3D" id="2.40.10.10">
    <property type="entry name" value="Trypsin-like serine proteases"/>
    <property type="match status" value="1"/>
</dbReference>
<keyword evidence="5" id="KW-1185">Reference proteome</keyword>
<feature type="domain" description="CobQ/CobB/MinD/ParA nucleotide binding" evidence="2">
    <location>
        <begin position="4"/>
        <end position="76"/>
    </location>
</feature>
<sequence length="1446" mass="158202">MIYTFYSFKGGVGRSMALAGAAYLFAERGLRVLAIDFDLEAPGLERYYFERDAARDARTRRGVIDLILTYKRALTTPQEFEKKEFRAWRNFRTEAVPSTAKGGCVHLMTAGCREPDNKLRGYAQAVRNFDWQDFFDNWNGAEFFSWLRRELDDPQTGYDVVLVDSRTGVTEMGGVCAYQLADVAVMLCAANYQNLDGTLAVARDFRSDAVLALRGGRPLDLLVIPARLENDHPQREAFITEFERAFSSEGLPKVLADARIGYRELALPYDRSYAVAERLVGESPQAAAANVGVLGFSKLCDALTLLASGGKLAQQQPNALRRLRGEAIGDAPLPIADVTQGSAGFDVLLDYATVDGTLAHQLAAELRKAGLSVYDPADATMDANDPSPLETALAYSAFLVTLIGQSQTSAFREMLLRRARERSKPKVLPVLLGNVPLSALTSFGLDQLHSISLPDTSATGLPHLVWKLIESVKETQRAAPGASAEATPYPGTRAFGEDDAPFFFGRDRDVETLCAAVATHDIILVTGESGVGKTSVLRGGVLPRLRAAVEGGQWDLEMVDISIGEEVSTLHGGGDARRGLLIIDGADTFIEGGDETARAERMELVTTTVVRESASRKVLVCGRGTWGSIAERSLMSRLEPRAAKMFHYLISALPATSLREAIERPAQKQRHLFESGLVDRLVTDAGTKAAALPLLQLVLPQLWKERRRGWLTNHAYDQLGTINGVVRQRKDAFYETLSPADRRRSTIFFANLVSLDSRLTLVPGQCGWRRLGTIPALGPDASSLRDRLAAQRLIVATADEDDLYCSLAASDASTCLRSSDINAEFMLWRQRFASFVNSWQTARAPIAEPALGEAQRWLNLWREELSEDERALIEASAESRSHAQREAQQQRALEQARELVKDEQSRREDYRPAELEIAESHLRERGSRVLASLRSPGDAVSFATARDLVLRLMSARDYEFASLLLEAIARRDPQDATTRRRYAQCLIETGRVMAAIDILSSLVHRLSPDHPESLEVPGLQGRAHKQIFLDAADPTSEVAQEGLRHAIAAYAVAYARSPEHVWHGVNLVALLDRAQRLGVHTHSDQTAGDVAESVIASMVKIQPQDRDSWYLPTLMEAYLGVRDWDAAERCLREYVSSASAAAFAINSTLRQLTQVWDLERTGSRGSGLVAALRASLLKFEGARIEVEAKDIQRLTAEEAPQSQQLQAILGDGGSQTFEWWKKGLEQARAIASIRMPQLGRIATGFLMRAAELGFAHEELVLVTAFHAVNESGTSPGVAPAHAEIVFESAEPDAIYGISTILFQSPSDRLDVSILRLSRPVEGVQPLQLAKHLPIIDNSQRLYVAGHVNGRALSLADAGLLDHEGPPSGKPQIPGVCRIHYRAATGPGSAGSPVLNMLWQVVGLHHSAGHAGMPRLNGVEGTYAAGEAIWIQSIVQAISASPHSSQT</sequence>
<accession>A0A841HFW2</accession>